<protein>
    <submittedName>
        <fullName evidence="2">Penicillin-binding protein, beta-lactamase class C</fullName>
    </submittedName>
</protein>
<dbReference type="STRING" id="571915.CMUST_01425"/>
<dbReference type="PATRIC" id="fig|571915.4.peg.294"/>
<reference evidence="2 3" key="1">
    <citation type="journal article" date="2015" name="Genome Announc.">
        <title>Complete Genome Sequence of the Type Strain Corynebacterium mustelae DSM 45274, Isolated from Various Tissues of a Male Ferret with Lethal Sepsis.</title>
        <authorList>
            <person name="Ruckert C."/>
            <person name="Eimer J."/>
            <person name="Winkler A."/>
            <person name="Tauch A."/>
        </authorList>
    </citation>
    <scope>NUCLEOTIDE SEQUENCE [LARGE SCALE GENOMIC DNA]</scope>
    <source>
        <strain evidence="2 3">DSM 45274</strain>
    </source>
</reference>
<dbReference type="Gene3D" id="3.40.710.10">
    <property type="entry name" value="DD-peptidase/beta-lactamase superfamily"/>
    <property type="match status" value="1"/>
</dbReference>
<proteinExistence type="predicted"/>
<evidence type="ECO:0000313" key="3">
    <source>
        <dbReference type="Proteomes" id="UP000035199"/>
    </source>
</evidence>
<organism evidence="2 3">
    <name type="scientific">Corynebacterium mustelae</name>
    <dbReference type="NCBI Taxonomy" id="571915"/>
    <lineage>
        <taxon>Bacteria</taxon>
        <taxon>Bacillati</taxon>
        <taxon>Actinomycetota</taxon>
        <taxon>Actinomycetes</taxon>
        <taxon>Mycobacteriales</taxon>
        <taxon>Corynebacteriaceae</taxon>
        <taxon>Corynebacterium</taxon>
    </lineage>
</organism>
<sequence length="322" mass="34370">MIATIPRRNIVVAILVAAILIAAGPRPIFLEPTRTGDTTLADTLAAQAPPGSKALAVATHDGDTTFAGLGADEHTQFEIGSITKMFTVELLRQAVERGEISLDAPVSSFVAFPSDTVTIRDLANHTSGLPRLPRNLVLRSVTTTYLNRNPYAGITASDVLDQAKDQPLSNVGTYQYSNYGYALLGQILAQQAQTPYPELVATRILRPLAMANTHVATTESPEFKAGYLVTGHHAATWPMDGYAPAGAIVSTAGDLARFAQHVQDRGIPDYGWIRKDGFTFHNGMTGGFSSMLAFDEAKRSFALGLSNTTASPTTLVLEVLSP</sequence>
<dbReference type="Proteomes" id="UP000035199">
    <property type="component" value="Chromosome"/>
</dbReference>
<gene>
    <name evidence="2" type="ORF">CMUST_01425</name>
</gene>
<feature type="domain" description="Beta-lactamase-related" evidence="1">
    <location>
        <begin position="55"/>
        <end position="311"/>
    </location>
</feature>
<dbReference type="KEGG" id="cmv:CMUST_01425"/>
<dbReference type="InterPro" id="IPR012338">
    <property type="entry name" value="Beta-lactam/transpept-like"/>
</dbReference>
<dbReference type="RefSeq" id="WP_047261017.1">
    <property type="nucleotide sequence ID" value="NZ_CP011542.1"/>
</dbReference>
<keyword evidence="3" id="KW-1185">Reference proteome</keyword>
<dbReference type="PANTHER" id="PTHR46825">
    <property type="entry name" value="D-ALANYL-D-ALANINE-CARBOXYPEPTIDASE/ENDOPEPTIDASE AMPH"/>
    <property type="match status" value="1"/>
</dbReference>
<dbReference type="AlphaFoldDB" id="A0A0G3GU51"/>
<dbReference type="OrthoDB" id="3171327at2"/>
<dbReference type="InterPro" id="IPR050491">
    <property type="entry name" value="AmpC-like"/>
</dbReference>
<dbReference type="InterPro" id="IPR001466">
    <property type="entry name" value="Beta-lactam-related"/>
</dbReference>
<evidence type="ECO:0000313" key="2">
    <source>
        <dbReference type="EMBL" id="AKK04634.1"/>
    </source>
</evidence>
<dbReference type="SUPFAM" id="SSF56601">
    <property type="entry name" value="beta-lactamase/transpeptidase-like"/>
    <property type="match status" value="1"/>
</dbReference>
<reference evidence="3" key="2">
    <citation type="submission" date="2015-05" db="EMBL/GenBank/DDBJ databases">
        <title>Complete genome sequence of Corynebacterium mustelae DSM 45274, isolated from various tissues of a male ferret with lethal sepsis.</title>
        <authorList>
            <person name="Ruckert C."/>
            <person name="Albersmeier A."/>
            <person name="Winkler A."/>
            <person name="Tauch A."/>
        </authorList>
    </citation>
    <scope>NUCLEOTIDE SEQUENCE [LARGE SCALE GENOMIC DNA]</scope>
    <source>
        <strain evidence="3">DSM 45274</strain>
    </source>
</reference>
<evidence type="ECO:0000259" key="1">
    <source>
        <dbReference type="Pfam" id="PF00144"/>
    </source>
</evidence>
<name>A0A0G3GU51_9CORY</name>
<dbReference type="PANTHER" id="PTHR46825:SF15">
    <property type="entry name" value="BETA-LACTAMASE-RELATED DOMAIN-CONTAINING PROTEIN"/>
    <property type="match status" value="1"/>
</dbReference>
<dbReference type="EMBL" id="CP011542">
    <property type="protein sequence ID" value="AKK04634.1"/>
    <property type="molecule type" value="Genomic_DNA"/>
</dbReference>
<accession>A0A0G3GU51</accession>
<dbReference type="Pfam" id="PF00144">
    <property type="entry name" value="Beta-lactamase"/>
    <property type="match status" value="1"/>
</dbReference>